<evidence type="ECO:0000313" key="5">
    <source>
        <dbReference type="Proteomes" id="UP000669317"/>
    </source>
</evidence>
<keyword evidence="2" id="KW-0675">Receptor</keyword>
<reference evidence="3 4" key="1">
    <citation type="submission" date="2018-03" db="EMBL/GenBank/DDBJ databases">
        <authorList>
            <person name="Gully D."/>
        </authorList>
    </citation>
    <scope>NUCLEOTIDE SEQUENCE [LARGE SCALE GENOMIC DNA]</scope>
    <source>
        <strain evidence="3">ORS3257</strain>
    </source>
</reference>
<dbReference type="EMBL" id="LS398110">
    <property type="protein sequence ID" value="SPP99374.1"/>
    <property type="molecule type" value="Genomic_DNA"/>
</dbReference>
<reference evidence="2 5" key="2">
    <citation type="submission" date="2021-03" db="EMBL/GenBank/DDBJ databases">
        <title>Genome Sequence of Bradyrhizobium vignae strain ISRA400.</title>
        <authorList>
            <person name="Tisa L.S."/>
            <person name="Svistoonoff S."/>
            <person name="Hocher V."/>
            <person name="Fall S."/>
            <person name="Zaiya A."/>
            <person name="Naing D."/>
            <person name="Niang N."/>
            <person name="Diouf A."/>
            <person name="Dasylva M.C."/>
            <person name="Toure O."/>
            <person name="Gueye M."/>
            <person name="Gully D."/>
            <person name="Tisseyre P."/>
            <person name="Simpson S."/>
            <person name="Morris K."/>
            <person name="Thomas W.K."/>
        </authorList>
    </citation>
    <scope>NUCLEOTIDE SEQUENCE [LARGE SCALE GENOMIC DNA]</scope>
    <source>
        <strain evidence="2 5">ISRA400</strain>
    </source>
</reference>
<dbReference type="RefSeq" id="WP_122406217.1">
    <property type="nucleotide sequence ID" value="NZ_JAGIKT010000033.1"/>
</dbReference>
<dbReference type="AlphaFoldDB" id="A0A2U3QD89"/>
<accession>A0A2U3QD89</accession>
<dbReference type="OrthoDB" id="8447422at2"/>
<dbReference type="Proteomes" id="UP000246085">
    <property type="component" value="Chromosome BRAD3257"/>
</dbReference>
<keyword evidence="5" id="KW-1185">Reference proteome</keyword>
<evidence type="ECO:0000256" key="1">
    <source>
        <dbReference type="SAM" id="MobiDB-lite"/>
    </source>
</evidence>
<proteinExistence type="predicted"/>
<dbReference type="SUPFAM" id="SSF52200">
    <property type="entry name" value="Toll/Interleukin receptor TIR domain"/>
    <property type="match status" value="1"/>
</dbReference>
<dbReference type="InterPro" id="IPR035897">
    <property type="entry name" value="Toll_tir_struct_dom_sf"/>
</dbReference>
<dbReference type="Gene3D" id="3.40.50.10140">
    <property type="entry name" value="Toll/interleukin-1 receptor homology (TIR) domain"/>
    <property type="match status" value="1"/>
</dbReference>
<organism evidence="3 4">
    <name type="scientific">Bradyrhizobium vignae</name>
    <dbReference type="NCBI Taxonomy" id="1549949"/>
    <lineage>
        <taxon>Bacteria</taxon>
        <taxon>Pseudomonadati</taxon>
        <taxon>Pseudomonadota</taxon>
        <taxon>Alphaproteobacteria</taxon>
        <taxon>Hyphomicrobiales</taxon>
        <taxon>Nitrobacteraceae</taxon>
        <taxon>Bradyrhizobium</taxon>
    </lineage>
</organism>
<feature type="region of interest" description="Disordered" evidence="1">
    <location>
        <begin position="1"/>
        <end position="27"/>
    </location>
</feature>
<accession>A0A4Q0R9F8</accession>
<dbReference type="KEGG" id="bvz:BRAD3257_8794"/>
<evidence type="ECO:0000313" key="2">
    <source>
        <dbReference type="EMBL" id="MBP0112567.1"/>
    </source>
</evidence>
<dbReference type="Proteomes" id="UP000669317">
    <property type="component" value="Unassembled WGS sequence"/>
</dbReference>
<gene>
    <name evidence="3" type="ORF">BRAD3257_8794</name>
    <name evidence="2" type="ORF">JWS04_16030</name>
</gene>
<evidence type="ECO:0000313" key="4">
    <source>
        <dbReference type="Proteomes" id="UP000246085"/>
    </source>
</evidence>
<evidence type="ECO:0000313" key="3">
    <source>
        <dbReference type="EMBL" id="SPP99374.1"/>
    </source>
</evidence>
<dbReference type="EMBL" id="JAGIKT010000033">
    <property type="protein sequence ID" value="MBP0112567.1"/>
    <property type="molecule type" value="Genomic_DNA"/>
</dbReference>
<name>A0A2U3QD89_9BRAD</name>
<sequence length="533" mass="59356">MAKAGKQKSTTAGKRRSANSDRTRRAKAARPEQISVFISYVSEDRELAASFEAELLQLFAVAASLPPVKVFRDVGSIGKGSDYRTVITNALDEADILLVILTDRLKPSFAFPGFEVGYFARSLEERPKIHGNIPRRILPISIGAANQTTLDYLQAIKIDENHIFTVPGMSAAEPSPNPVFALLADISATADAVLGRHGGASGGVSKQDELWRQKLVSSAARLYSCIQVYLESRVSSETYPERKIILHSDAPPMIGPDGVDLSKFKIEMVGNSFQVFGFPEEKNRFFDWNAFINRMPAEMSGTWAEGIRTLATNALQRGDENYLVVATSKGDDAYRLFVSRVVTYVSKKTEIHIYIVKMIVRHYGDPLTSRLLSAINIGLEFRFLFLERSSQYRPARFDFPLAPDTSKEMDAWKSAVTQLLSHMNMILREAQDQHLMDADVLDKIWGVGGGPRVRQMMAAWESARTKLFVAAQQLLASNASDFPDTQEPFRIALRELQATTESMNREYTLRALQAIAEEVEQLPPQTQSPPRAA</sequence>
<protein>
    <submittedName>
        <fullName evidence="2">Toll/interleukin-1 receptor domain-containing protein</fullName>
    </submittedName>
</protein>